<evidence type="ECO:0000313" key="2">
    <source>
        <dbReference type="EMBL" id="THH06604.1"/>
    </source>
</evidence>
<keyword evidence="3" id="KW-1185">Reference proteome</keyword>
<evidence type="ECO:0000256" key="1">
    <source>
        <dbReference type="SAM" id="MobiDB-lite"/>
    </source>
</evidence>
<dbReference type="EMBL" id="SGPK01000186">
    <property type="protein sequence ID" value="THH06604.1"/>
    <property type="molecule type" value="Genomic_DNA"/>
</dbReference>
<feature type="compositionally biased region" description="Basic and acidic residues" evidence="1">
    <location>
        <begin position="241"/>
        <end position="256"/>
    </location>
</feature>
<feature type="region of interest" description="Disordered" evidence="1">
    <location>
        <begin position="62"/>
        <end position="302"/>
    </location>
</feature>
<feature type="compositionally biased region" description="Acidic residues" evidence="1">
    <location>
        <begin position="130"/>
        <end position="139"/>
    </location>
</feature>
<dbReference type="OrthoDB" id="3270005at2759"/>
<dbReference type="Proteomes" id="UP000308199">
    <property type="component" value="Unassembled WGS sequence"/>
</dbReference>
<sequence length="302" mass="32826">MERDDHDYTEGASAIDIDYAISESQGSRHFRRDSQVGRPYGTFDGTSEGAVFDGPVNVAVPSSVSRMSHREISRERPRHLDRRSNGDHALGGRSRHLRRRSEDSGVVQRARGVRRDSGSSFVTDVGAGTEAEDGPDEENLSGVVRRRLRRRSSSPEAMRSSVFENIAHVFGRSSVTQGVGTSSRRPSLSLRSAGSSRGPRRSRPGSRVSDAGSDYAIESDDDPERWGYSSGEEDDNTSTEDSIKRGHGEIDHRNSSDIDYGSLPPSPSGSLSNMALDPVSGDTRIDMDFMPEPSNPPSTGTA</sequence>
<name>A0A4S4L5E5_9AGAM</name>
<proteinExistence type="predicted"/>
<comment type="caution">
    <text evidence="2">The sequence shown here is derived from an EMBL/GenBank/DDBJ whole genome shotgun (WGS) entry which is preliminary data.</text>
</comment>
<dbReference type="AlphaFoldDB" id="A0A4S4L5E5"/>
<feature type="compositionally biased region" description="Low complexity" evidence="1">
    <location>
        <begin position="182"/>
        <end position="197"/>
    </location>
</feature>
<accession>A0A4S4L5E5</accession>
<feature type="region of interest" description="Disordered" evidence="1">
    <location>
        <begin position="22"/>
        <end position="49"/>
    </location>
</feature>
<reference evidence="2 3" key="1">
    <citation type="submission" date="2019-02" db="EMBL/GenBank/DDBJ databases">
        <title>Genome sequencing of the rare red list fungi Phellinidium pouzarii.</title>
        <authorList>
            <person name="Buettner E."/>
            <person name="Kellner H."/>
        </authorList>
    </citation>
    <scope>NUCLEOTIDE SEQUENCE [LARGE SCALE GENOMIC DNA]</scope>
    <source>
        <strain evidence="2 3">DSM 108285</strain>
    </source>
</reference>
<gene>
    <name evidence="2" type="ORF">EW145_g3971</name>
</gene>
<evidence type="ECO:0000313" key="3">
    <source>
        <dbReference type="Proteomes" id="UP000308199"/>
    </source>
</evidence>
<protein>
    <submittedName>
        <fullName evidence="2">Uncharacterized protein</fullName>
    </submittedName>
</protein>
<organism evidence="2 3">
    <name type="scientific">Phellinidium pouzarii</name>
    <dbReference type="NCBI Taxonomy" id="167371"/>
    <lineage>
        <taxon>Eukaryota</taxon>
        <taxon>Fungi</taxon>
        <taxon>Dikarya</taxon>
        <taxon>Basidiomycota</taxon>
        <taxon>Agaricomycotina</taxon>
        <taxon>Agaricomycetes</taxon>
        <taxon>Hymenochaetales</taxon>
        <taxon>Hymenochaetaceae</taxon>
        <taxon>Phellinidium</taxon>
    </lineage>
</organism>